<keyword evidence="2" id="KW-1185">Reference proteome</keyword>
<gene>
    <name evidence="1" type="ORF">EPI10_031677</name>
</gene>
<evidence type="ECO:0000313" key="2">
    <source>
        <dbReference type="Proteomes" id="UP000325315"/>
    </source>
</evidence>
<reference evidence="2" key="1">
    <citation type="journal article" date="2019" name="Plant Biotechnol. J.">
        <title>Genome sequencing of the Australian wild diploid species Gossypium australe highlights disease resistance and delayed gland morphogenesis.</title>
        <authorList>
            <person name="Cai Y."/>
            <person name="Cai X."/>
            <person name="Wang Q."/>
            <person name="Wang P."/>
            <person name="Zhang Y."/>
            <person name="Cai C."/>
            <person name="Xu Y."/>
            <person name="Wang K."/>
            <person name="Zhou Z."/>
            <person name="Wang C."/>
            <person name="Geng S."/>
            <person name="Li B."/>
            <person name="Dong Q."/>
            <person name="Hou Y."/>
            <person name="Wang H."/>
            <person name="Ai P."/>
            <person name="Liu Z."/>
            <person name="Yi F."/>
            <person name="Sun M."/>
            <person name="An G."/>
            <person name="Cheng J."/>
            <person name="Zhang Y."/>
            <person name="Shi Q."/>
            <person name="Xie Y."/>
            <person name="Shi X."/>
            <person name="Chang Y."/>
            <person name="Huang F."/>
            <person name="Chen Y."/>
            <person name="Hong S."/>
            <person name="Mi L."/>
            <person name="Sun Q."/>
            <person name="Zhang L."/>
            <person name="Zhou B."/>
            <person name="Peng R."/>
            <person name="Zhang X."/>
            <person name="Liu F."/>
        </authorList>
    </citation>
    <scope>NUCLEOTIDE SEQUENCE [LARGE SCALE GENOMIC DNA]</scope>
    <source>
        <strain evidence="2">cv. PA1801</strain>
    </source>
</reference>
<proteinExistence type="predicted"/>
<comment type="caution">
    <text evidence="1">The sequence shown here is derived from an EMBL/GenBank/DDBJ whole genome shotgun (WGS) entry which is preliminary data.</text>
</comment>
<dbReference type="AlphaFoldDB" id="A0A5B6X0W1"/>
<accession>A0A5B6X0W1</accession>
<name>A0A5B6X0W1_9ROSI</name>
<evidence type="ECO:0000313" key="1">
    <source>
        <dbReference type="EMBL" id="KAA3487879.1"/>
    </source>
</evidence>
<organism evidence="1 2">
    <name type="scientific">Gossypium australe</name>
    <dbReference type="NCBI Taxonomy" id="47621"/>
    <lineage>
        <taxon>Eukaryota</taxon>
        <taxon>Viridiplantae</taxon>
        <taxon>Streptophyta</taxon>
        <taxon>Embryophyta</taxon>
        <taxon>Tracheophyta</taxon>
        <taxon>Spermatophyta</taxon>
        <taxon>Magnoliopsida</taxon>
        <taxon>eudicotyledons</taxon>
        <taxon>Gunneridae</taxon>
        <taxon>Pentapetalae</taxon>
        <taxon>rosids</taxon>
        <taxon>malvids</taxon>
        <taxon>Malvales</taxon>
        <taxon>Malvaceae</taxon>
        <taxon>Malvoideae</taxon>
        <taxon>Gossypium</taxon>
    </lineage>
</organism>
<protein>
    <submittedName>
        <fullName evidence="1">E3 ubiquitin-protein ligase COP1-like</fullName>
    </submittedName>
</protein>
<dbReference type="Proteomes" id="UP000325315">
    <property type="component" value="Unassembled WGS sequence"/>
</dbReference>
<dbReference type="EMBL" id="SMMG02000001">
    <property type="protein sequence ID" value="KAA3487879.1"/>
    <property type="molecule type" value="Genomic_DNA"/>
</dbReference>
<sequence length="70" mass="7949">MNDDAPPRDDTQMGRVKYFMSKMFHGVKGDDPTCAEYWLDGVVRILSQMGCSDEDKFGCTVSLLMDEAHR</sequence>